<feature type="coiled-coil region" evidence="1">
    <location>
        <begin position="486"/>
        <end position="520"/>
    </location>
</feature>
<accession>A0A4D4JFI2</accession>
<dbReference type="Pfam" id="PF13365">
    <property type="entry name" value="Trypsin_2"/>
    <property type="match status" value="1"/>
</dbReference>
<dbReference type="InterPro" id="IPR043504">
    <property type="entry name" value="Peptidase_S1_PA_chymotrypsin"/>
</dbReference>
<dbReference type="GO" id="GO:0006508">
    <property type="term" value="P:proteolysis"/>
    <property type="evidence" value="ECO:0007669"/>
    <property type="project" value="UniProtKB-KW"/>
</dbReference>
<sequence length="579" mass="62083">MGGYSHPIDPWRVRISVGKVIRGAGILLPDRQVLTCAHVVRQRGAERPAPEVLVEFVGMPTVSPLEATVAEGGWQPSFADRRGDLALLDLAGAVPAGRHAVLHQRSVRGRTVWVQGFPADTPDGAWVRAMIAGPTGPHDELMQLDPISTSGLRVERGFSGAGVLDEQTGQVLGMVVSAYADRDVSWMFPTETILDYLPGLAGEVTGTPPVDPAFQDRIDRLTEVGQAGELLRDVRELVDRLASAGATDVLNLVGDPPDRSVVLVVLVALADPRLRAALPVEMIAAVPADAVLPMRSIDLAVDAAGKTTEEVGRRIAERVGPPENGNARNGSGDALPPVTVVVDSVDQAADPESLLTEVLLPMADSRSTGRHARLVIGSRAALPTRSGATTLRLSGRGYSAPRSPDRPESLAGRLDRLDGLVDEVDAAETVARERFRAVASRIRGIPRPTERTPLLRLRATQLRAVGHSRPDEPRLSAGLAAVEHDVAEALRQARESLRRYDELLDRRARLRGLLDAYRARAVAGGFAEDIDLAARYEHAYRLLACGPCDLAAAEEAVHRYLPAVRQRLGTAVDRGEGAR</sequence>
<dbReference type="InterPro" id="IPR009003">
    <property type="entry name" value="Peptidase_S1_PA"/>
</dbReference>
<evidence type="ECO:0000256" key="2">
    <source>
        <dbReference type="SAM" id="MobiDB-lite"/>
    </source>
</evidence>
<evidence type="ECO:0000256" key="1">
    <source>
        <dbReference type="SAM" id="Coils"/>
    </source>
</evidence>
<dbReference type="RefSeq" id="WP_137815666.1">
    <property type="nucleotide sequence ID" value="NZ_BJFL01000027.1"/>
</dbReference>
<evidence type="ECO:0000313" key="4">
    <source>
        <dbReference type="Proteomes" id="UP000298860"/>
    </source>
</evidence>
<keyword evidence="1" id="KW-0175">Coiled coil</keyword>
<comment type="caution">
    <text evidence="3">The sequence shown here is derived from an EMBL/GenBank/DDBJ whole genome shotgun (WGS) entry which is preliminary data.</text>
</comment>
<dbReference type="EMBL" id="BJFL01000027">
    <property type="protein sequence ID" value="GDY32657.1"/>
    <property type="molecule type" value="Genomic_DNA"/>
</dbReference>
<proteinExistence type="predicted"/>
<keyword evidence="3" id="KW-0645">Protease</keyword>
<dbReference type="SUPFAM" id="SSF50494">
    <property type="entry name" value="Trypsin-like serine proteases"/>
    <property type="match status" value="1"/>
</dbReference>
<dbReference type="GO" id="GO:0008233">
    <property type="term" value="F:peptidase activity"/>
    <property type="evidence" value="ECO:0007669"/>
    <property type="project" value="UniProtKB-KW"/>
</dbReference>
<dbReference type="Proteomes" id="UP000298860">
    <property type="component" value="Unassembled WGS sequence"/>
</dbReference>
<feature type="region of interest" description="Disordered" evidence="2">
    <location>
        <begin position="391"/>
        <end position="411"/>
    </location>
</feature>
<dbReference type="AlphaFoldDB" id="A0A4D4JFI2"/>
<evidence type="ECO:0000313" key="3">
    <source>
        <dbReference type="EMBL" id="GDY32657.1"/>
    </source>
</evidence>
<keyword evidence="4" id="KW-1185">Reference proteome</keyword>
<gene>
    <name evidence="3" type="ORF">GTS_42900</name>
</gene>
<organism evidence="3 4">
    <name type="scientific">Gandjariella thermophila</name>
    <dbReference type="NCBI Taxonomy" id="1931992"/>
    <lineage>
        <taxon>Bacteria</taxon>
        <taxon>Bacillati</taxon>
        <taxon>Actinomycetota</taxon>
        <taxon>Actinomycetes</taxon>
        <taxon>Pseudonocardiales</taxon>
        <taxon>Pseudonocardiaceae</taxon>
        <taxon>Gandjariella</taxon>
    </lineage>
</organism>
<reference evidence="4" key="1">
    <citation type="submission" date="2019-04" db="EMBL/GenBank/DDBJ databases">
        <title>Draft genome sequence of Pseudonocardiaceae bacterium SL3-2-4.</title>
        <authorList>
            <person name="Ningsih F."/>
            <person name="Yokota A."/>
            <person name="Sakai Y."/>
            <person name="Nanatani K."/>
            <person name="Yabe S."/>
            <person name="Oetari A."/>
            <person name="Sjamsuridzal W."/>
        </authorList>
    </citation>
    <scope>NUCLEOTIDE SEQUENCE [LARGE SCALE GENOMIC DNA]</scope>
    <source>
        <strain evidence="4">SL3-2-4</strain>
    </source>
</reference>
<protein>
    <submittedName>
        <fullName evidence="3">Serine protease</fullName>
    </submittedName>
</protein>
<dbReference type="OrthoDB" id="3330134at2"/>
<keyword evidence="3" id="KW-0378">Hydrolase</keyword>
<dbReference type="Gene3D" id="2.40.10.10">
    <property type="entry name" value="Trypsin-like serine proteases"/>
    <property type="match status" value="2"/>
</dbReference>
<name>A0A4D4JFI2_9PSEU</name>